<proteinExistence type="predicted"/>
<dbReference type="InterPro" id="IPR028228">
    <property type="entry name" value="Imm53"/>
</dbReference>
<accession>A0ABU7Z2B9</accession>
<reference evidence="1 2" key="1">
    <citation type="journal article" date="2016" name="Int. J. Syst. Evol. Microbiol.">
        <title>Lysobacter erysipheiresistens sp. nov., an antagonist of powdery mildew, isolated from tobacco-cultivated soil.</title>
        <authorList>
            <person name="Xie B."/>
            <person name="Li T."/>
            <person name="Lin X."/>
            <person name="Wang C.J."/>
            <person name="Chen Y.J."/>
            <person name="Liu W.J."/>
            <person name="Zhao Z.W."/>
        </authorList>
    </citation>
    <scope>NUCLEOTIDE SEQUENCE [LARGE SCALE GENOMIC DNA]</scope>
    <source>
        <strain evidence="1 2">RS-LYSO-3</strain>
    </source>
</reference>
<dbReference type="Pfam" id="PF15580">
    <property type="entry name" value="Imm53"/>
    <property type="match status" value="1"/>
</dbReference>
<comment type="caution">
    <text evidence="1">The sequence shown here is derived from an EMBL/GenBank/DDBJ whole genome shotgun (WGS) entry which is preliminary data.</text>
</comment>
<evidence type="ECO:0000313" key="1">
    <source>
        <dbReference type="EMBL" id="MEG3185259.1"/>
    </source>
</evidence>
<keyword evidence="2" id="KW-1185">Reference proteome</keyword>
<gene>
    <name evidence="1" type="ORF">SNE34_14760</name>
</gene>
<dbReference type="EMBL" id="JAXGFP010000025">
    <property type="protein sequence ID" value="MEG3185259.1"/>
    <property type="molecule type" value="Genomic_DNA"/>
</dbReference>
<organism evidence="1 2">
    <name type="scientific">Novilysobacter erysipheiresistens</name>
    <dbReference type="NCBI Taxonomy" id="1749332"/>
    <lineage>
        <taxon>Bacteria</taxon>
        <taxon>Pseudomonadati</taxon>
        <taxon>Pseudomonadota</taxon>
        <taxon>Gammaproteobacteria</taxon>
        <taxon>Lysobacterales</taxon>
        <taxon>Lysobacteraceae</taxon>
        <taxon>Novilysobacter</taxon>
    </lineage>
</organism>
<protein>
    <submittedName>
        <fullName evidence="1">Immunity 53 family protein</fullName>
    </submittedName>
</protein>
<sequence>MDHFNRLCNWYSAQCDGDWEHTYGIKLETLDNPGWTLEIDLSDTELQEKSFAPVHRGDSEEDVSWLHCEVVAGKFEASGGVPDLPEMLETFLQWAGR</sequence>
<dbReference type="Proteomes" id="UP001355056">
    <property type="component" value="Unassembled WGS sequence"/>
</dbReference>
<name>A0ABU7Z2B9_9GAMM</name>
<dbReference type="RefSeq" id="WP_332618386.1">
    <property type="nucleotide sequence ID" value="NZ_JAXGFP010000025.1"/>
</dbReference>
<evidence type="ECO:0000313" key="2">
    <source>
        <dbReference type="Proteomes" id="UP001355056"/>
    </source>
</evidence>